<proteinExistence type="predicted"/>
<organism evidence="2 3">
    <name type="scientific">Lentinus tigrinus ALCF2SS1-6</name>
    <dbReference type="NCBI Taxonomy" id="1328759"/>
    <lineage>
        <taxon>Eukaryota</taxon>
        <taxon>Fungi</taxon>
        <taxon>Dikarya</taxon>
        <taxon>Basidiomycota</taxon>
        <taxon>Agaricomycotina</taxon>
        <taxon>Agaricomycetes</taxon>
        <taxon>Polyporales</taxon>
        <taxon>Polyporaceae</taxon>
        <taxon>Lentinus</taxon>
    </lineage>
</organism>
<feature type="region of interest" description="Disordered" evidence="1">
    <location>
        <begin position="20"/>
        <end position="61"/>
    </location>
</feature>
<dbReference type="EMBL" id="ML122259">
    <property type="protein sequence ID" value="RPD62246.1"/>
    <property type="molecule type" value="Genomic_DNA"/>
</dbReference>
<evidence type="ECO:0000313" key="2">
    <source>
        <dbReference type="EMBL" id="RPD62246.1"/>
    </source>
</evidence>
<sequence>MLSSITSSPSAWRCRNRACRHGRPMRPSPLPTSLPHKPRAGATARGRPKIRRCSPSHGRLDAPMTARRLSQTAAGSCVVGLRLLVRAGSEMSFASAADAQTVA</sequence>
<protein>
    <submittedName>
        <fullName evidence="2">Uncharacterized protein</fullName>
    </submittedName>
</protein>
<gene>
    <name evidence="2" type="ORF">L227DRAFT_30241</name>
</gene>
<accession>A0A5C2SLC3</accession>
<dbReference type="AlphaFoldDB" id="A0A5C2SLC3"/>
<name>A0A5C2SLC3_9APHY</name>
<keyword evidence="3" id="KW-1185">Reference proteome</keyword>
<dbReference type="Proteomes" id="UP000313359">
    <property type="component" value="Unassembled WGS sequence"/>
</dbReference>
<evidence type="ECO:0000313" key="3">
    <source>
        <dbReference type="Proteomes" id="UP000313359"/>
    </source>
</evidence>
<reference evidence="2" key="1">
    <citation type="journal article" date="2018" name="Genome Biol. Evol.">
        <title>Genomics and development of Lentinus tigrinus, a white-rot wood-decaying mushroom with dimorphic fruiting bodies.</title>
        <authorList>
            <person name="Wu B."/>
            <person name="Xu Z."/>
            <person name="Knudson A."/>
            <person name="Carlson A."/>
            <person name="Chen N."/>
            <person name="Kovaka S."/>
            <person name="LaButti K."/>
            <person name="Lipzen A."/>
            <person name="Pennachio C."/>
            <person name="Riley R."/>
            <person name="Schakwitz W."/>
            <person name="Umezawa K."/>
            <person name="Ohm R.A."/>
            <person name="Grigoriev I.V."/>
            <person name="Nagy L.G."/>
            <person name="Gibbons J."/>
            <person name="Hibbett D."/>
        </authorList>
    </citation>
    <scope>NUCLEOTIDE SEQUENCE [LARGE SCALE GENOMIC DNA]</scope>
    <source>
        <strain evidence="2">ALCF2SS1-6</strain>
    </source>
</reference>
<evidence type="ECO:0000256" key="1">
    <source>
        <dbReference type="SAM" id="MobiDB-lite"/>
    </source>
</evidence>